<accession>A0A4Q0T0P4</accession>
<sequence length="42" mass="4830">MVILLMEFQLYSVRHPEIQNRLTDVSMLGQGTRKTSDEAYSA</sequence>
<proteinExistence type="predicted"/>
<keyword evidence="2" id="KW-1185">Reference proteome</keyword>
<dbReference type="EMBL" id="RDSM01000001">
    <property type="protein sequence ID" value="RXH57163.1"/>
    <property type="molecule type" value="Genomic_DNA"/>
</dbReference>
<evidence type="ECO:0000313" key="2">
    <source>
        <dbReference type="Proteomes" id="UP000289437"/>
    </source>
</evidence>
<dbReference type="AlphaFoldDB" id="A0A4Q0T0P4"/>
<reference evidence="2" key="2">
    <citation type="submission" date="2019-02" db="EMBL/GenBank/DDBJ databases">
        <title>Granulicella sibirica sp. nov., a psychrotolerant acidobacterium isolated from an organic soil layer in forested tundra, West Siberia.</title>
        <authorList>
            <person name="Oshkin I.Y."/>
            <person name="Kulichevskaya I.S."/>
            <person name="Rijpstra W.I.C."/>
            <person name="Sinninghe Damste J.S."/>
            <person name="Rakitin A.L."/>
            <person name="Ravin N.V."/>
            <person name="Dedysh S.N."/>
        </authorList>
    </citation>
    <scope>NUCLEOTIDE SEQUENCE [LARGE SCALE GENOMIC DNA]</scope>
    <source>
        <strain evidence="2">AF10</strain>
    </source>
</reference>
<gene>
    <name evidence="1" type="ORF">GRAN_0473</name>
</gene>
<evidence type="ECO:0000313" key="1">
    <source>
        <dbReference type="EMBL" id="RXH57163.1"/>
    </source>
</evidence>
<reference evidence="1 2" key="1">
    <citation type="submission" date="2018-11" db="EMBL/GenBank/DDBJ databases">
        <authorList>
            <person name="Mardanov A.V."/>
            <person name="Ravin N.V."/>
            <person name="Dedysh S.N."/>
        </authorList>
    </citation>
    <scope>NUCLEOTIDE SEQUENCE [LARGE SCALE GENOMIC DNA]</scope>
    <source>
        <strain evidence="1 2">AF10</strain>
    </source>
</reference>
<protein>
    <submittedName>
        <fullName evidence="1">Uncharacterized protein</fullName>
    </submittedName>
</protein>
<dbReference type="Proteomes" id="UP000289437">
    <property type="component" value="Unassembled WGS sequence"/>
</dbReference>
<organism evidence="1 2">
    <name type="scientific">Granulicella sibirica</name>
    <dbReference type="NCBI Taxonomy" id="2479048"/>
    <lineage>
        <taxon>Bacteria</taxon>
        <taxon>Pseudomonadati</taxon>
        <taxon>Acidobacteriota</taxon>
        <taxon>Terriglobia</taxon>
        <taxon>Terriglobales</taxon>
        <taxon>Acidobacteriaceae</taxon>
        <taxon>Granulicella</taxon>
    </lineage>
</organism>
<comment type="caution">
    <text evidence="1">The sequence shown here is derived from an EMBL/GenBank/DDBJ whole genome shotgun (WGS) entry which is preliminary data.</text>
</comment>
<name>A0A4Q0T0P4_9BACT</name>